<dbReference type="Proteomes" id="UP000199006">
    <property type="component" value="Unassembled WGS sequence"/>
</dbReference>
<dbReference type="InterPro" id="IPR016032">
    <property type="entry name" value="Sig_transdc_resp-reg_C-effctor"/>
</dbReference>
<keyword evidence="6" id="KW-1185">Reference proteome</keyword>
<evidence type="ECO:0000259" key="4">
    <source>
        <dbReference type="PROSITE" id="PS50043"/>
    </source>
</evidence>
<dbReference type="STRING" id="29563.SAMN02983006_00126"/>
<organism evidence="5 6">
    <name type="scientific">Halanaerobium salsuginis</name>
    <dbReference type="NCBI Taxonomy" id="29563"/>
    <lineage>
        <taxon>Bacteria</taxon>
        <taxon>Bacillati</taxon>
        <taxon>Bacillota</taxon>
        <taxon>Clostridia</taxon>
        <taxon>Halanaerobiales</taxon>
        <taxon>Halanaerobiaceae</taxon>
        <taxon>Halanaerobium</taxon>
    </lineage>
</organism>
<keyword evidence="3" id="KW-0804">Transcription</keyword>
<dbReference type="AlphaFoldDB" id="A0A1I4ES82"/>
<dbReference type="GO" id="GO:0006355">
    <property type="term" value="P:regulation of DNA-templated transcription"/>
    <property type="evidence" value="ECO:0007669"/>
    <property type="project" value="InterPro"/>
</dbReference>
<name>A0A1I4ES82_9FIRM</name>
<dbReference type="EMBL" id="FOTI01000001">
    <property type="protein sequence ID" value="SFL08595.1"/>
    <property type="molecule type" value="Genomic_DNA"/>
</dbReference>
<dbReference type="Gene3D" id="3.30.450.40">
    <property type="match status" value="1"/>
</dbReference>
<dbReference type="SMART" id="SM00421">
    <property type="entry name" value="HTH_LUXR"/>
    <property type="match status" value="1"/>
</dbReference>
<dbReference type="PANTHER" id="PTHR44688">
    <property type="entry name" value="DNA-BINDING TRANSCRIPTIONAL ACTIVATOR DEVR_DOSR"/>
    <property type="match status" value="1"/>
</dbReference>
<dbReference type="SUPFAM" id="SSF55781">
    <property type="entry name" value="GAF domain-like"/>
    <property type="match status" value="1"/>
</dbReference>
<evidence type="ECO:0000256" key="2">
    <source>
        <dbReference type="ARBA" id="ARBA00023125"/>
    </source>
</evidence>
<dbReference type="PANTHER" id="PTHR44688:SF16">
    <property type="entry name" value="DNA-BINDING TRANSCRIPTIONAL ACTIVATOR DEVR_DOSR"/>
    <property type="match status" value="1"/>
</dbReference>
<evidence type="ECO:0000313" key="6">
    <source>
        <dbReference type="Proteomes" id="UP000199006"/>
    </source>
</evidence>
<dbReference type="CDD" id="cd06170">
    <property type="entry name" value="LuxR_C_like"/>
    <property type="match status" value="1"/>
</dbReference>
<dbReference type="PROSITE" id="PS50043">
    <property type="entry name" value="HTH_LUXR_2"/>
    <property type="match status" value="1"/>
</dbReference>
<dbReference type="Gene3D" id="1.10.10.10">
    <property type="entry name" value="Winged helix-like DNA-binding domain superfamily/Winged helix DNA-binding domain"/>
    <property type="match status" value="1"/>
</dbReference>
<feature type="domain" description="HTH luxR-type" evidence="4">
    <location>
        <begin position="193"/>
        <end position="258"/>
    </location>
</feature>
<gene>
    <name evidence="5" type="ORF">SAMN02983006_00126</name>
</gene>
<accession>A0A1I4ES82</accession>
<dbReference type="InterPro" id="IPR029016">
    <property type="entry name" value="GAF-like_dom_sf"/>
</dbReference>
<evidence type="ECO:0000256" key="3">
    <source>
        <dbReference type="ARBA" id="ARBA00023163"/>
    </source>
</evidence>
<keyword evidence="2" id="KW-0238">DNA-binding</keyword>
<protein>
    <submittedName>
        <fullName evidence="5">Regulatory protein, luxR family</fullName>
    </submittedName>
</protein>
<dbReference type="RefSeq" id="WP_089858062.1">
    <property type="nucleotide sequence ID" value="NZ_FOTI01000001.1"/>
</dbReference>
<dbReference type="PRINTS" id="PR00038">
    <property type="entry name" value="HTHLUXR"/>
</dbReference>
<reference evidence="5 6" key="1">
    <citation type="submission" date="2016-10" db="EMBL/GenBank/DDBJ databases">
        <authorList>
            <person name="de Groot N.N."/>
        </authorList>
    </citation>
    <scope>NUCLEOTIDE SEQUENCE [LARGE SCALE GENOMIC DNA]</scope>
    <source>
        <strain evidence="5 6">ATCC 51327</strain>
    </source>
</reference>
<dbReference type="SUPFAM" id="SSF46894">
    <property type="entry name" value="C-terminal effector domain of the bipartite response regulators"/>
    <property type="match status" value="1"/>
</dbReference>
<dbReference type="PROSITE" id="PS00622">
    <property type="entry name" value="HTH_LUXR_1"/>
    <property type="match status" value="1"/>
</dbReference>
<proteinExistence type="predicted"/>
<dbReference type="InterPro" id="IPR000792">
    <property type="entry name" value="Tscrpt_reg_LuxR_C"/>
</dbReference>
<keyword evidence="1" id="KW-0805">Transcription regulation</keyword>
<sequence>MKNLENTLIEWEKIFNFICETGQINSLNNYSYYFLKKLNNLIPFFAANFFLFDEQEKIMGEPICFNINQKQLTLYSNYYYKLDNIRQLVFNQPGATKSTDLLDYTTWSKSEYFTDFLAKNNLYYSAGIDIHYQNRLLGTISLFRERSEPDFSLKDLIYLELIAKHAANQVYKLFLLNNIKQKKELKTKLIMKKISQEFELTEREKEVLNLLLAGQSNQKIAKELFISINTVKKHLSNIYQKAKVKSRTELTALVFKSKINNS</sequence>
<evidence type="ECO:0000256" key="1">
    <source>
        <dbReference type="ARBA" id="ARBA00023015"/>
    </source>
</evidence>
<dbReference type="InterPro" id="IPR036388">
    <property type="entry name" value="WH-like_DNA-bd_sf"/>
</dbReference>
<dbReference type="Pfam" id="PF00196">
    <property type="entry name" value="GerE"/>
    <property type="match status" value="1"/>
</dbReference>
<evidence type="ECO:0000313" key="5">
    <source>
        <dbReference type="EMBL" id="SFL08595.1"/>
    </source>
</evidence>
<dbReference type="GO" id="GO:0003677">
    <property type="term" value="F:DNA binding"/>
    <property type="evidence" value="ECO:0007669"/>
    <property type="project" value="UniProtKB-KW"/>
</dbReference>